<dbReference type="RefSeq" id="WP_305014466.1">
    <property type="nucleotide sequence ID" value="NZ_JAUQSX010000022.1"/>
</dbReference>
<comment type="caution">
    <text evidence="1">The sequence shown here is derived from an EMBL/GenBank/DDBJ whole genome shotgun (WGS) entry which is preliminary data.</text>
</comment>
<organism evidence="1 2">
    <name type="scientific">Hymenobacter mellowenesis</name>
    <dbReference type="NCBI Taxonomy" id="3063995"/>
    <lineage>
        <taxon>Bacteria</taxon>
        <taxon>Pseudomonadati</taxon>
        <taxon>Bacteroidota</taxon>
        <taxon>Cytophagia</taxon>
        <taxon>Cytophagales</taxon>
        <taxon>Hymenobacteraceae</taxon>
        <taxon>Hymenobacter</taxon>
    </lineage>
</organism>
<dbReference type="Proteomes" id="UP001167796">
    <property type="component" value="Unassembled WGS sequence"/>
</dbReference>
<sequence>MPTTPLKSQPTNLLALLLGGALVLSLGLNGVLLTARPEVWPDDDDALAATTADLHLTQRLLAQCQQQQVRQDSLVRLQGPVGSPALADHSSAFSSSK</sequence>
<gene>
    <name evidence="1" type="ORF">Q5H92_25810</name>
</gene>
<accession>A0ABT9AIY9</accession>
<evidence type="ECO:0000313" key="1">
    <source>
        <dbReference type="EMBL" id="MDO7849804.1"/>
    </source>
</evidence>
<protein>
    <submittedName>
        <fullName evidence="1">Uncharacterized protein</fullName>
    </submittedName>
</protein>
<evidence type="ECO:0000313" key="2">
    <source>
        <dbReference type="Proteomes" id="UP001167796"/>
    </source>
</evidence>
<proteinExistence type="predicted"/>
<reference evidence="1" key="1">
    <citation type="submission" date="2023-07" db="EMBL/GenBank/DDBJ databases">
        <authorList>
            <person name="Kim M.K."/>
        </authorList>
    </citation>
    <scope>NUCLEOTIDE SEQUENCE</scope>
    <source>
        <strain evidence="1">M29</strain>
    </source>
</reference>
<keyword evidence="2" id="KW-1185">Reference proteome</keyword>
<name>A0ABT9AIY9_9BACT</name>
<dbReference type="EMBL" id="JAUQSX010000022">
    <property type="protein sequence ID" value="MDO7849804.1"/>
    <property type="molecule type" value="Genomic_DNA"/>
</dbReference>